<dbReference type="EMBL" id="WJIE01000007">
    <property type="protein sequence ID" value="MRG95072.1"/>
    <property type="molecule type" value="Genomic_DNA"/>
</dbReference>
<protein>
    <recommendedName>
        <fullName evidence="4">VCBS repeat-containing protein</fullName>
    </recommendedName>
</protein>
<sequence length="501" mass="52937">MMAHSMRKQRAQETKNGKGARGAARLLVAAVLLGGCGGEPEGPGVVVPVGWSESLGTPKVKRAPNPSRDVDWNGDGFADLVTLDTSRDSNWVAFYPGGETGIRFDEGHYRRAPGASYAPLTWVSHAGDVDADGYSDLLVGKDLLTKQSQVFLYRGGPNGPTDPEAVVLEESTPPTEERLGPRGYPAGDLNGDGFADVLVIRFFTHLAVHYGAAGGPNGKPDLELANDGGGRQILGAVPVGDLQNDGYDDVLIAWQNPNTDELAVNLHLGGPSGLATEGPLMPGDLTFGNDFGRLGGLSFDFDADGTGDLVGFNWPNGFLLPGPNDNDEPIRVWYSWLRGDAAGFFGNLRGLVSWKASSPVYGKPSEGVGADVNGDGHTDVIGSYELVDDGTGPLELNTIRGIGGFFGGPARAEQEVGGLDFAVPINQQYIDAANTNFFARAAGCPGDIDGDGFEDCVQIGESRVFLYRGSPEGLRLAEERLLVTEARTVATRATLVSKLFR</sequence>
<dbReference type="SUPFAM" id="SSF69318">
    <property type="entry name" value="Integrin alpha N-terminal domain"/>
    <property type="match status" value="1"/>
</dbReference>
<reference evidence="2 3" key="1">
    <citation type="submission" date="2019-10" db="EMBL/GenBank/DDBJ databases">
        <title>A soil myxobacterium in the family Polyangiaceae.</title>
        <authorList>
            <person name="Li Y."/>
            <person name="Wang J."/>
        </authorList>
    </citation>
    <scope>NUCLEOTIDE SEQUENCE [LARGE SCALE GENOMIC DNA]</scope>
    <source>
        <strain evidence="2 3">DSM 14734</strain>
    </source>
</reference>
<dbReference type="OrthoDB" id="5501344at2"/>
<organism evidence="2 3">
    <name type="scientific">Polyangium spumosum</name>
    <dbReference type="NCBI Taxonomy" id="889282"/>
    <lineage>
        <taxon>Bacteria</taxon>
        <taxon>Pseudomonadati</taxon>
        <taxon>Myxococcota</taxon>
        <taxon>Polyangia</taxon>
        <taxon>Polyangiales</taxon>
        <taxon>Polyangiaceae</taxon>
        <taxon>Polyangium</taxon>
    </lineage>
</organism>
<evidence type="ECO:0000313" key="2">
    <source>
        <dbReference type="EMBL" id="MRG95072.1"/>
    </source>
</evidence>
<dbReference type="PANTHER" id="PTHR44103">
    <property type="entry name" value="PROPROTEIN CONVERTASE P"/>
    <property type="match status" value="1"/>
</dbReference>
<dbReference type="InterPro" id="IPR028994">
    <property type="entry name" value="Integrin_alpha_N"/>
</dbReference>
<dbReference type="Pfam" id="PF13517">
    <property type="entry name" value="FG-GAP_3"/>
    <property type="match status" value="1"/>
</dbReference>
<dbReference type="PANTHER" id="PTHR44103:SF1">
    <property type="entry name" value="PROPROTEIN CONVERTASE P"/>
    <property type="match status" value="1"/>
</dbReference>
<dbReference type="Gene3D" id="2.130.10.130">
    <property type="entry name" value="Integrin alpha, N-terminal"/>
    <property type="match status" value="3"/>
</dbReference>
<proteinExistence type="predicted"/>
<keyword evidence="1" id="KW-0732">Signal</keyword>
<name>A0A6N7PSC9_9BACT</name>
<evidence type="ECO:0000256" key="1">
    <source>
        <dbReference type="ARBA" id="ARBA00022729"/>
    </source>
</evidence>
<dbReference type="Proteomes" id="UP000440224">
    <property type="component" value="Unassembled WGS sequence"/>
</dbReference>
<accession>A0A6N7PSC9</accession>
<comment type="caution">
    <text evidence="2">The sequence shown here is derived from an EMBL/GenBank/DDBJ whole genome shotgun (WGS) entry which is preliminary data.</text>
</comment>
<gene>
    <name evidence="2" type="ORF">GF068_24580</name>
</gene>
<evidence type="ECO:0000313" key="3">
    <source>
        <dbReference type="Proteomes" id="UP000440224"/>
    </source>
</evidence>
<evidence type="ECO:0008006" key="4">
    <source>
        <dbReference type="Google" id="ProtNLM"/>
    </source>
</evidence>
<keyword evidence="3" id="KW-1185">Reference proteome</keyword>
<dbReference type="AlphaFoldDB" id="A0A6N7PSC9"/>
<dbReference type="InterPro" id="IPR013517">
    <property type="entry name" value="FG-GAP"/>
</dbReference>